<gene>
    <name evidence="2" type="ORF">EV668_4733</name>
</gene>
<dbReference type="InterPro" id="IPR016181">
    <property type="entry name" value="Acyl_CoA_acyltransferase"/>
</dbReference>
<evidence type="ECO:0000313" key="2">
    <source>
        <dbReference type="EMBL" id="TDR85189.1"/>
    </source>
</evidence>
<name>A0A4V3DWL6_9HYPH</name>
<feature type="domain" description="N-acetyltransferase" evidence="1">
    <location>
        <begin position="2"/>
        <end position="144"/>
    </location>
</feature>
<keyword evidence="2" id="KW-0808">Transferase</keyword>
<sequence length="189" mass="20015">MFDIRHESPLDIPAREALLDRCFGESRLAKTSERLREGRLPAEGLALAATRNDELVGTIRLWDVAAGPGRAAVLLGPVAVSPELQGAGIGGKLIREALGRAADAGHRAVILVGDEAYYRRFGFGREAVAGLWMPGPVDVARFLGLELAQGALAGARGFVSATGRRAPLPDFAALLQQAANEDARRLRAA</sequence>
<dbReference type="InterPro" id="IPR000182">
    <property type="entry name" value="GNAT_dom"/>
</dbReference>
<dbReference type="Proteomes" id="UP000295122">
    <property type="component" value="Unassembled WGS sequence"/>
</dbReference>
<dbReference type="OrthoDB" id="9815099at2"/>
<dbReference type="AlphaFoldDB" id="A0A4V3DWL6"/>
<evidence type="ECO:0000313" key="3">
    <source>
        <dbReference type="Proteomes" id="UP000295122"/>
    </source>
</evidence>
<comment type="caution">
    <text evidence="2">The sequence shown here is derived from an EMBL/GenBank/DDBJ whole genome shotgun (WGS) entry which is preliminary data.</text>
</comment>
<dbReference type="SUPFAM" id="SSF55729">
    <property type="entry name" value="Acyl-CoA N-acyltransferases (Nat)"/>
    <property type="match status" value="1"/>
</dbReference>
<accession>A0A4V3DWL6</accession>
<dbReference type="Gene3D" id="3.40.630.30">
    <property type="match status" value="1"/>
</dbReference>
<dbReference type="Pfam" id="PF00583">
    <property type="entry name" value="Acetyltransf_1"/>
    <property type="match status" value="1"/>
</dbReference>
<reference evidence="2 3" key="1">
    <citation type="submission" date="2019-03" db="EMBL/GenBank/DDBJ databases">
        <title>Genomic Encyclopedia of Type Strains, Phase IV (KMG-IV): sequencing the most valuable type-strain genomes for metagenomic binning, comparative biology and taxonomic classification.</title>
        <authorList>
            <person name="Goeker M."/>
        </authorList>
    </citation>
    <scope>NUCLEOTIDE SEQUENCE [LARGE SCALE GENOMIC DNA]</scope>
    <source>
        <strain evidence="2 3">DSM 25903</strain>
    </source>
</reference>
<dbReference type="RefSeq" id="WP_133774802.1">
    <property type="nucleotide sequence ID" value="NZ_SNZR01000018.1"/>
</dbReference>
<proteinExistence type="predicted"/>
<keyword evidence="3" id="KW-1185">Reference proteome</keyword>
<dbReference type="EMBL" id="SNZR01000018">
    <property type="protein sequence ID" value="TDR85189.1"/>
    <property type="molecule type" value="Genomic_DNA"/>
</dbReference>
<protein>
    <submittedName>
        <fullName evidence="2">Putative N-acetyltransferase YhbS</fullName>
    </submittedName>
</protein>
<dbReference type="CDD" id="cd04301">
    <property type="entry name" value="NAT_SF"/>
    <property type="match status" value="1"/>
</dbReference>
<dbReference type="PROSITE" id="PS51186">
    <property type="entry name" value="GNAT"/>
    <property type="match status" value="1"/>
</dbReference>
<evidence type="ECO:0000259" key="1">
    <source>
        <dbReference type="PROSITE" id="PS51186"/>
    </source>
</evidence>
<dbReference type="GO" id="GO:0016747">
    <property type="term" value="F:acyltransferase activity, transferring groups other than amino-acyl groups"/>
    <property type="evidence" value="ECO:0007669"/>
    <property type="project" value="InterPro"/>
</dbReference>
<organism evidence="2 3">
    <name type="scientific">Enterovirga rhinocerotis</name>
    <dbReference type="NCBI Taxonomy" id="1339210"/>
    <lineage>
        <taxon>Bacteria</taxon>
        <taxon>Pseudomonadati</taxon>
        <taxon>Pseudomonadota</taxon>
        <taxon>Alphaproteobacteria</taxon>
        <taxon>Hyphomicrobiales</taxon>
        <taxon>Methylobacteriaceae</taxon>
        <taxon>Enterovirga</taxon>
    </lineage>
</organism>